<evidence type="ECO:0000259" key="4">
    <source>
        <dbReference type="PROSITE" id="PS01124"/>
    </source>
</evidence>
<keyword evidence="2" id="KW-0238">DNA-binding</keyword>
<dbReference type="GO" id="GO:0043565">
    <property type="term" value="F:sequence-specific DNA binding"/>
    <property type="evidence" value="ECO:0007669"/>
    <property type="project" value="InterPro"/>
</dbReference>
<dbReference type="PROSITE" id="PS01124">
    <property type="entry name" value="HTH_ARAC_FAMILY_2"/>
    <property type="match status" value="1"/>
</dbReference>
<evidence type="ECO:0000256" key="2">
    <source>
        <dbReference type="ARBA" id="ARBA00023125"/>
    </source>
</evidence>
<feature type="domain" description="HTH araC/xylS-type" evidence="4">
    <location>
        <begin position="208"/>
        <end position="306"/>
    </location>
</feature>
<dbReference type="InterPro" id="IPR018060">
    <property type="entry name" value="HTH_AraC"/>
</dbReference>
<dbReference type="Proteomes" id="UP001155483">
    <property type="component" value="Unassembled WGS sequence"/>
</dbReference>
<evidence type="ECO:0000313" key="6">
    <source>
        <dbReference type="Proteomes" id="UP001155483"/>
    </source>
</evidence>
<organism evidence="5 6">
    <name type="scientific">Paraflavisolibacter caeni</name>
    <dbReference type="NCBI Taxonomy" id="2982496"/>
    <lineage>
        <taxon>Bacteria</taxon>
        <taxon>Pseudomonadati</taxon>
        <taxon>Bacteroidota</taxon>
        <taxon>Chitinophagia</taxon>
        <taxon>Chitinophagales</taxon>
        <taxon>Chitinophagaceae</taxon>
        <taxon>Paraflavisolibacter</taxon>
    </lineage>
</organism>
<keyword evidence="3" id="KW-0804">Transcription</keyword>
<reference evidence="5" key="1">
    <citation type="submission" date="2022-09" db="EMBL/GenBank/DDBJ databases">
        <authorList>
            <person name="Yuan C."/>
            <person name="Ke Z."/>
        </authorList>
    </citation>
    <scope>NUCLEOTIDE SEQUENCE</scope>
    <source>
        <strain evidence="5">LB-8</strain>
    </source>
</reference>
<dbReference type="EMBL" id="JAOTIF010000007">
    <property type="protein sequence ID" value="MCU7549746.1"/>
    <property type="molecule type" value="Genomic_DNA"/>
</dbReference>
<dbReference type="Gene3D" id="1.10.10.60">
    <property type="entry name" value="Homeodomain-like"/>
    <property type="match status" value="1"/>
</dbReference>
<dbReference type="SMART" id="SM00342">
    <property type="entry name" value="HTH_ARAC"/>
    <property type="match status" value="1"/>
</dbReference>
<dbReference type="AlphaFoldDB" id="A0A9X2XV82"/>
<evidence type="ECO:0000256" key="1">
    <source>
        <dbReference type="ARBA" id="ARBA00023015"/>
    </source>
</evidence>
<evidence type="ECO:0000313" key="5">
    <source>
        <dbReference type="EMBL" id="MCU7549746.1"/>
    </source>
</evidence>
<gene>
    <name evidence="5" type="ORF">OCK74_11510</name>
</gene>
<keyword evidence="6" id="KW-1185">Reference proteome</keyword>
<evidence type="ECO:0000256" key="3">
    <source>
        <dbReference type="ARBA" id="ARBA00023163"/>
    </source>
</evidence>
<dbReference type="InterPro" id="IPR009057">
    <property type="entry name" value="Homeodomain-like_sf"/>
</dbReference>
<dbReference type="SUPFAM" id="SSF51215">
    <property type="entry name" value="Regulatory protein AraC"/>
    <property type="match status" value="1"/>
</dbReference>
<sequence>MTKEDFISTFNPSELASELSRGGFQLPSFITPAHHVFHINRIEDYIHAVNFPLPSDLHPRRITLYNFFFLTKGSSIRSKGLDKYQFGANTFFFLPAYEIMTHEFISEDAEGYYCHFSLDLLVSDYKLKDLLNDFPFLNFNCYPLVTINDESKECILPLLNRLEKEYKAGEQCRYEILRAYLIALFTEIKPFATISSSLSHNSAYQITEQFKKALSQHIYQKQKITDYAEMLAVTPNHLNKCVKTVTGKSAHELLSDMVLLEAKVLLKQTSLSVSEIAYQIGRSEVSDFARFFKSKTGMKPGEYRKMVNPEI</sequence>
<reference evidence="5" key="2">
    <citation type="submission" date="2023-04" db="EMBL/GenBank/DDBJ databases">
        <title>Paracnuella aquatica gen. nov., sp. nov., a member of the family Chitinophagaceae isolated from a hot spring.</title>
        <authorList>
            <person name="Wang C."/>
        </authorList>
    </citation>
    <scope>NUCLEOTIDE SEQUENCE</scope>
    <source>
        <strain evidence="5">LB-8</strain>
    </source>
</reference>
<protein>
    <submittedName>
        <fullName evidence="5">Helix-turn-helix domain-containing protein</fullName>
    </submittedName>
</protein>
<dbReference type="PANTHER" id="PTHR43280:SF32">
    <property type="entry name" value="TRANSCRIPTIONAL REGULATORY PROTEIN"/>
    <property type="match status" value="1"/>
</dbReference>
<proteinExistence type="predicted"/>
<keyword evidence="1" id="KW-0805">Transcription regulation</keyword>
<name>A0A9X2XV82_9BACT</name>
<dbReference type="RefSeq" id="WP_279297185.1">
    <property type="nucleotide sequence ID" value="NZ_JAOTIF010000007.1"/>
</dbReference>
<accession>A0A9X2XV82</accession>
<comment type="caution">
    <text evidence="5">The sequence shown here is derived from an EMBL/GenBank/DDBJ whole genome shotgun (WGS) entry which is preliminary data.</text>
</comment>
<dbReference type="Pfam" id="PF12833">
    <property type="entry name" value="HTH_18"/>
    <property type="match status" value="1"/>
</dbReference>
<dbReference type="GO" id="GO:0003700">
    <property type="term" value="F:DNA-binding transcription factor activity"/>
    <property type="evidence" value="ECO:0007669"/>
    <property type="project" value="InterPro"/>
</dbReference>
<dbReference type="PANTHER" id="PTHR43280">
    <property type="entry name" value="ARAC-FAMILY TRANSCRIPTIONAL REGULATOR"/>
    <property type="match status" value="1"/>
</dbReference>
<dbReference type="SUPFAM" id="SSF46689">
    <property type="entry name" value="Homeodomain-like"/>
    <property type="match status" value="1"/>
</dbReference>
<dbReference type="InterPro" id="IPR037923">
    <property type="entry name" value="HTH-like"/>
</dbReference>